<dbReference type="SUPFAM" id="SSF56672">
    <property type="entry name" value="DNA/RNA polymerases"/>
    <property type="match status" value="1"/>
</dbReference>
<dbReference type="PANTHER" id="PTHR34047:SF8">
    <property type="entry name" value="PROTEIN YKFC"/>
    <property type="match status" value="1"/>
</dbReference>
<name>A0A2D0J1W2_XENBU</name>
<evidence type="ECO:0000259" key="2">
    <source>
        <dbReference type="PROSITE" id="PS50878"/>
    </source>
</evidence>
<dbReference type="RefSeq" id="WP_244589886.1">
    <property type="nucleotide sequence ID" value="NZ_CAWNNJ010000130.1"/>
</dbReference>
<comment type="caution">
    <text evidence="3">The sequence shown here is derived from an EMBL/GenBank/DDBJ whole genome shotgun (WGS) entry which is preliminary data.</text>
</comment>
<evidence type="ECO:0000313" key="3">
    <source>
        <dbReference type="EMBL" id="PHM28308.1"/>
    </source>
</evidence>
<keyword evidence="3" id="KW-0808">Transferase</keyword>
<dbReference type="InterPro" id="IPR000477">
    <property type="entry name" value="RT_dom"/>
</dbReference>
<proteinExistence type="inferred from homology"/>
<dbReference type="GO" id="GO:0003964">
    <property type="term" value="F:RNA-directed DNA polymerase activity"/>
    <property type="evidence" value="ECO:0007669"/>
    <property type="project" value="UniProtKB-KW"/>
</dbReference>
<organism evidence="3 4">
    <name type="scientific">Xenorhabdus budapestensis</name>
    <dbReference type="NCBI Taxonomy" id="290110"/>
    <lineage>
        <taxon>Bacteria</taxon>
        <taxon>Pseudomonadati</taxon>
        <taxon>Pseudomonadota</taxon>
        <taxon>Gammaproteobacteria</taxon>
        <taxon>Enterobacterales</taxon>
        <taxon>Morganellaceae</taxon>
        <taxon>Xenorhabdus</taxon>
    </lineage>
</organism>
<dbReference type="PANTHER" id="PTHR34047">
    <property type="entry name" value="NUCLEAR INTRON MATURASE 1, MITOCHONDRIAL-RELATED"/>
    <property type="match status" value="1"/>
</dbReference>
<dbReference type="InterPro" id="IPR051083">
    <property type="entry name" value="GrpII_Intron_Splice-Mob/Def"/>
</dbReference>
<keyword evidence="3" id="KW-0548">Nucleotidyltransferase</keyword>
<dbReference type="CDD" id="cd01651">
    <property type="entry name" value="RT_G2_intron"/>
    <property type="match status" value="1"/>
</dbReference>
<protein>
    <submittedName>
        <fullName evidence="3">Group II intron reverse transcriptase/maturase</fullName>
    </submittedName>
</protein>
<dbReference type="InterPro" id="IPR043502">
    <property type="entry name" value="DNA/RNA_pol_sf"/>
</dbReference>
<gene>
    <name evidence="3" type="ORF">Xbud_01710</name>
</gene>
<keyword evidence="3" id="KW-0695">RNA-directed DNA polymerase</keyword>
<dbReference type="EMBL" id="NIBS01000006">
    <property type="protein sequence ID" value="PHM28308.1"/>
    <property type="molecule type" value="Genomic_DNA"/>
</dbReference>
<feature type="domain" description="Reverse transcriptase" evidence="2">
    <location>
        <begin position="1"/>
        <end position="141"/>
    </location>
</feature>
<evidence type="ECO:0000256" key="1">
    <source>
        <dbReference type="ARBA" id="ARBA00034120"/>
    </source>
</evidence>
<comment type="similarity">
    <text evidence="1">Belongs to the bacterial reverse transcriptase family.</text>
</comment>
<sequence length="189" mass="21498">MCSPLIGHQWLIENIQIDKRMLKQWLGSGFIDKGLFYRTAEGTPQGGIISPVLANMALDGLEKVLETHFGKKNTKASYKTKVNYVRYADDFIITGISKELLENEVKPLVEAFMAKRGLQLSPEKTVITHIADGFDFLGQNLRKYHGKMLIKPSKKNLRNHLQKLRGIVRSNLMVRQDVLIRLLNPVLRG</sequence>
<evidence type="ECO:0000313" key="4">
    <source>
        <dbReference type="Proteomes" id="UP000225833"/>
    </source>
</evidence>
<dbReference type="AlphaFoldDB" id="A0A2D0J1W2"/>
<dbReference type="Proteomes" id="UP000225833">
    <property type="component" value="Unassembled WGS sequence"/>
</dbReference>
<dbReference type="Pfam" id="PF00078">
    <property type="entry name" value="RVT_1"/>
    <property type="match status" value="1"/>
</dbReference>
<reference evidence="3 4" key="1">
    <citation type="journal article" date="2017" name="Nat. Microbiol.">
        <title>Natural product diversity associated with the nematode symbionts Photorhabdus and Xenorhabdus.</title>
        <authorList>
            <person name="Tobias N.J."/>
            <person name="Wolff H."/>
            <person name="Djahanschiri B."/>
            <person name="Grundmann F."/>
            <person name="Kronenwerth M."/>
            <person name="Shi Y.M."/>
            <person name="Simonyi S."/>
            <person name="Grun P."/>
            <person name="Shapiro-Ilan D."/>
            <person name="Pidot S.J."/>
            <person name="Stinear T.P."/>
            <person name="Ebersberger I."/>
            <person name="Bode H.B."/>
        </authorList>
    </citation>
    <scope>NUCLEOTIDE SEQUENCE [LARGE SCALE GENOMIC DNA]</scope>
    <source>
        <strain evidence="3 4">DSM 16342</strain>
    </source>
</reference>
<dbReference type="PROSITE" id="PS50878">
    <property type="entry name" value="RT_POL"/>
    <property type="match status" value="1"/>
</dbReference>
<accession>A0A2D0J1W2</accession>